<reference evidence="2" key="2">
    <citation type="submission" date="2007-04" db="EMBL/GenBank/DDBJ databases">
        <title>Draft genome sequence of Bacteroides ovatus (ATCC 8483).</title>
        <authorList>
            <person name="Sudarsanam P."/>
            <person name="Ley R."/>
            <person name="Guruge J."/>
            <person name="Turnbaugh P.J."/>
            <person name="Mahowald M."/>
            <person name="Liep D."/>
            <person name="Gordon J."/>
        </authorList>
    </citation>
    <scope>NUCLEOTIDE SEQUENCE [LARGE SCALE GENOMIC DNA]</scope>
    <source>
        <strain evidence="2">ATCC 8483 / DSM 1896 / JCM 5824 / BCRC 10623 / CCUG 4943 / NCTC 11153</strain>
    </source>
</reference>
<evidence type="ECO:0000313" key="2">
    <source>
        <dbReference type="Proteomes" id="UP000005475"/>
    </source>
</evidence>
<proteinExistence type="predicted"/>
<dbReference type="EMBL" id="AAXF02000040">
    <property type="protein sequence ID" value="EDO13337.1"/>
    <property type="molecule type" value="Genomic_DNA"/>
</dbReference>
<organism evidence="1 2">
    <name type="scientific">Bacteroides ovatus (strain ATCC 8483 / DSM 1896 / JCM 5824 / BCRC 10623 / CCUG 4943 / NCTC 11153)</name>
    <dbReference type="NCBI Taxonomy" id="411476"/>
    <lineage>
        <taxon>Bacteria</taxon>
        <taxon>Pseudomonadati</taxon>
        <taxon>Bacteroidota</taxon>
        <taxon>Bacteroidia</taxon>
        <taxon>Bacteroidales</taxon>
        <taxon>Bacteroidaceae</taxon>
        <taxon>Bacteroides</taxon>
    </lineage>
</organism>
<dbReference type="Proteomes" id="UP000005475">
    <property type="component" value="Unassembled WGS sequence"/>
</dbReference>
<accession>A0AAN3ABP9</accession>
<comment type="caution">
    <text evidence="1">The sequence shown here is derived from an EMBL/GenBank/DDBJ whole genome shotgun (WGS) entry which is preliminary data.</text>
</comment>
<protein>
    <submittedName>
        <fullName evidence="1">Uncharacterized protein</fullName>
    </submittedName>
</protein>
<dbReference type="AlphaFoldDB" id="A0AAN3ABP9"/>
<sequence>MYLLKANTDYRAAFLFCQINEEFIRIILFMFPVYCISGF</sequence>
<reference evidence="1 2" key="1">
    <citation type="submission" date="2007-03" db="EMBL/GenBank/DDBJ databases">
        <authorList>
            <person name="Fulton L."/>
            <person name="Clifton S."/>
            <person name="Fulton B."/>
            <person name="Xu J."/>
            <person name="Minx P."/>
            <person name="Pepin K.H."/>
            <person name="Johnson M."/>
            <person name="Thiruvilangam P."/>
            <person name="Bhonagiri V."/>
            <person name="Nash W.E."/>
            <person name="Mardis E.R."/>
            <person name="Wilson R.K."/>
        </authorList>
    </citation>
    <scope>NUCLEOTIDE SEQUENCE [LARGE SCALE GENOMIC DNA]</scope>
    <source>
        <strain evidence="2">ATCC 8483 / DSM 1896 / JCM 5824 / BCRC 10623 / CCUG 4943 / NCTC 11153</strain>
    </source>
</reference>
<name>A0AAN3ABP9_BACO1</name>
<gene>
    <name evidence="1" type="ORF">BACOVA_01089</name>
</gene>
<evidence type="ECO:0000313" key="1">
    <source>
        <dbReference type="EMBL" id="EDO13337.1"/>
    </source>
</evidence>